<sequence length="43" mass="5143">MENYSRTFLHSGCFQPLFISLKMFLVEIYGSAYTDQHRTYFLS</sequence>
<dbReference type="HOGENOM" id="CLU_3234233_0_0_6"/>
<proteinExistence type="predicted"/>
<dbReference type="KEGG" id="gsn:YC6258_00054"/>
<organism evidence="1 2">
    <name type="scientific">Gynuella sunshinyii YC6258</name>
    <dbReference type="NCBI Taxonomy" id="1445510"/>
    <lineage>
        <taxon>Bacteria</taxon>
        <taxon>Pseudomonadati</taxon>
        <taxon>Pseudomonadota</taxon>
        <taxon>Gammaproteobacteria</taxon>
        <taxon>Oceanospirillales</taxon>
        <taxon>Saccharospirillaceae</taxon>
        <taxon>Gynuella</taxon>
    </lineage>
</organism>
<name>A0A0C5UXS3_9GAMM</name>
<protein>
    <submittedName>
        <fullName evidence="1">Uncharacterized protein</fullName>
    </submittedName>
</protein>
<dbReference type="EMBL" id="CP007142">
    <property type="protein sequence ID" value="AJQ92110.1"/>
    <property type="molecule type" value="Genomic_DNA"/>
</dbReference>
<keyword evidence="2" id="KW-1185">Reference proteome</keyword>
<gene>
    <name evidence="1" type="ORF">YC6258_00054</name>
</gene>
<evidence type="ECO:0000313" key="1">
    <source>
        <dbReference type="EMBL" id="AJQ92110.1"/>
    </source>
</evidence>
<dbReference type="AlphaFoldDB" id="A0A0C5UXS3"/>
<accession>A0A0C5UXS3</accession>
<reference evidence="1 2" key="1">
    <citation type="submission" date="2014-01" db="EMBL/GenBank/DDBJ databases">
        <title>Full genme sequencing of cellulolytic bacterium Gynuella sunshinyii YC6258T gen. nov., sp. nov.</title>
        <authorList>
            <person name="Khan H."/>
            <person name="Chung E.J."/>
            <person name="Chung Y.R."/>
        </authorList>
    </citation>
    <scope>NUCLEOTIDE SEQUENCE [LARGE SCALE GENOMIC DNA]</scope>
    <source>
        <strain evidence="1 2">YC6258</strain>
    </source>
</reference>
<dbReference type="Proteomes" id="UP000032266">
    <property type="component" value="Chromosome"/>
</dbReference>
<dbReference type="STRING" id="1445510.YC6258_00054"/>
<evidence type="ECO:0000313" key="2">
    <source>
        <dbReference type="Proteomes" id="UP000032266"/>
    </source>
</evidence>